<dbReference type="Pfam" id="PF00440">
    <property type="entry name" value="TetR_N"/>
    <property type="match status" value="1"/>
</dbReference>
<keyword evidence="2 4" id="KW-0238">DNA-binding</keyword>
<evidence type="ECO:0000256" key="2">
    <source>
        <dbReference type="ARBA" id="ARBA00023125"/>
    </source>
</evidence>
<evidence type="ECO:0000256" key="3">
    <source>
        <dbReference type="ARBA" id="ARBA00023163"/>
    </source>
</evidence>
<dbReference type="AlphaFoldDB" id="A0A7W7VKK3"/>
<dbReference type="InterPro" id="IPR050109">
    <property type="entry name" value="HTH-type_TetR-like_transc_reg"/>
</dbReference>
<evidence type="ECO:0000256" key="4">
    <source>
        <dbReference type="PROSITE-ProRule" id="PRU00335"/>
    </source>
</evidence>
<evidence type="ECO:0000259" key="5">
    <source>
        <dbReference type="PROSITE" id="PS50977"/>
    </source>
</evidence>
<dbReference type="SUPFAM" id="SSF48498">
    <property type="entry name" value="Tetracyclin repressor-like, C-terminal domain"/>
    <property type="match status" value="1"/>
</dbReference>
<protein>
    <submittedName>
        <fullName evidence="6">AcrR family transcriptional regulator</fullName>
    </submittedName>
</protein>
<keyword evidence="1" id="KW-0805">Transcription regulation</keyword>
<organism evidence="6 7">
    <name type="scientific">Streptosporangium saharense</name>
    <dbReference type="NCBI Taxonomy" id="1706840"/>
    <lineage>
        <taxon>Bacteria</taxon>
        <taxon>Bacillati</taxon>
        <taxon>Actinomycetota</taxon>
        <taxon>Actinomycetes</taxon>
        <taxon>Streptosporangiales</taxon>
        <taxon>Streptosporangiaceae</taxon>
        <taxon>Streptosporangium</taxon>
    </lineage>
</organism>
<dbReference type="Gene3D" id="1.10.357.10">
    <property type="entry name" value="Tetracycline Repressor, domain 2"/>
    <property type="match status" value="1"/>
</dbReference>
<dbReference type="SUPFAM" id="SSF46689">
    <property type="entry name" value="Homeodomain-like"/>
    <property type="match status" value="1"/>
</dbReference>
<proteinExistence type="predicted"/>
<dbReference type="GO" id="GO:0003700">
    <property type="term" value="F:DNA-binding transcription factor activity"/>
    <property type="evidence" value="ECO:0007669"/>
    <property type="project" value="TreeGrafter"/>
</dbReference>
<dbReference type="PANTHER" id="PTHR30055">
    <property type="entry name" value="HTH-TYPE TRANSCRIPTIONAL REGULATOR RUTR"/>
    <property type="match status" value="1"/>
</dbReference>
<dbReference type="GO" id="GO:0000976">
    <property type="term" value="F:transcription cis-regulatory region binding"/>
    <property type="evidence" value="ECO:0007669"/>
    <property type="project" value="TreeGrafter"/>
</dbReference>
<comment type="caution">
    <text evidence="6">The sequence shown here is derived from an EMBL/GenBank/DDBJ whole genome shotgun (WGS) entry which is preliminary data.</text>
</comment>
<sequence length="198" mass="21545">MTGIETFLVDDRDPPSKRRMLVEALRLFVERGVDGTTVRDIAAASGYSNPALFKFFASKEELALHLFARCYARLGERAALATAPGRPFGERLDALMRAFGAFLDEEPEVLLFTQDNLRVYLPKLSADERGPSLLGLLRGLVGDGVASGEVTTEIPADLLVAALSGTVAQYARMRHFDELPRGAALAALRPLVTRMIAP</sequence>
<keyword evidence="7" id="KW-1185">Reference proteome</keyword>
<keyword evidence="3" id="KW-0804">Transcription</keyword>
<evidence type="ECO:0000313" key="7">
    <source>
        <dbReference type="Proteomes" id="UP000552644"/>
    </source>
</evidence>
<accession>A0A7W7VKK3</accession>
<feature type="domain" description="HTH tetR-type" evidence="5">
    <location>
        <begin position="14"/>
        <end position="74"/>
    </location>
</feature>
<dbReference type="RefSeq" id="WP_184712507.1">
    <property type="nucleotide sequence ID" value="NZ_JACHJP010000001.1"/>
</dbReference>
<name>A0A7W7VKK3_9ACTN</name>
<dbReference type="EMBL" id="JACHJP010000001">
    <property type="protein sequence ID" value="MBB4913771.1"/>
    <property type="molecule type" value="Genomic_DNA"/>
</dbReference>
<evidence type="ECO:0000256" key="1">
    <source>
        <dbReference type="ARBA" id="ARBA00023015"/>
    </source>
</evidence>
<feature type="DNA-binding region" description="H-T-H motif" evidence="4">
    <location>
        <begin position="37"/>
        <end position="56"/>
    </location>
</feature>
<dbReference type="PANTHER" id="PTHR30055:SF234">
    <property type="entry name" value="HTH-TYPE TRANSCRIPTIONAL REGULATOR BETI"/>
    <property type="match status" value="1"/>
</dbReference>
<dbReference type="Proteomes" id="UP000552644">
    <property type="component" value="Unassembled WGS sequence"/>
</dbReference>
<dbReference type="InterPro" id="IPR001647">
    <property type="entry name" value="HTH_TetR"/>
</dbReference>
<dbReference type="PRINTS" id="PR00455">
    <property type="entry name" value="HTHTETR"/>
</dbReference>
<dbReference type="InterPro" id="IPR036271">
    <property type="entry name" value="Tet_transcr_reg_TetR-rel_C_sf"/>
</dbReference>
<dbReference type="PROSITE" id="PS50977">
    <property type="entry name" value="HTH_TETR_2"/>
    <property type="match status" value="1"/>
</dbReference>
<gene>
    <name evidence="6" type="ORF">FHS44_000843</name>
</gene>
<dbReference type="InterPro" id="IPR009057">
    <property type="entry name" value="Homeodomain-like_sf"/>
</dbReference>
<reference evidence="6 7" key="1">
    <citation type="submission" date="2020-08" db="EMBL/GenBank/DDBJ databases">
        <title>Genomic Encyclopedia of Type Strains, Phase III (KMG-III): the genomes of soil and plant-associated and newly described type strains.</title>
        <authorList>
            <person name="Whitman W."/>
        </authorList>
    </citation>
    <scope>NUCLEOTIDE SEQUENCE [LARGE SCALE GENOMIC DNA]</scope>
    <source>
        <strain evidence="6 7">CECT 8840</strain>
    </source>
</reference>
<evidence type="ECO:0000313" key="6">
    <source>
        <dbReference type="EMBL" id="MBB4913771.1"/>
    </source>
</evidence>